<evidence type="ECO:0000313" key="2">
    <source>
        <dbReference type="EMBL" id="GJM53011.1"/>
    </source>
</evidence>
<dbReference type="EMBL" id="BQKB01000024">
    <property type="protein sequence ID" value="GJM53011.1"/>
    <property type="molecule type" value="Genomic_DNA"/>
</dbReference>
<gene>
    <name evidence="1" type="ORF">RCZ15_21900</name>
    <name evidence="2" type="ORF">RCZ16_13280</name>
</gene>
<sequence length="183" mass="21555">MILPFKTKINGKPTYFVEKIWAGLENHCVDPFYHEGKTSGKYEFEDNWSFAPKIHTIREDKTNRWQVGKTIDFYINNRTKKAFCFAPRVPVKNIQTIKLDYAPSFVYLYIDDECVEAARIDDGGIEYLFRSLSTEGDCPIMHSLAINDGFESITEFLNYFYPYEKDETTCFEGKIIHWTNFKY</sequence>
<protein>
    <submittedName>
        <fullName evidence="1">Uncharacterized protein</fullName>
    </submittedName>
</protein>
<evidence type="ECO:0000313" key="3">
    <source>
        <dbReference type="Proteomes" id="UP001207736"/>
    </source>
</evidence>
<evidence type="ECO:0000313" key="1">
    <source>
        <dbReference type="EMBL" id="GJM51217.1"/>
    </source>
</evidence>
<dbReference type="EMBL" id="BQKA01000044">
    <property type="protein sequence ID" value="GJM51217.1"/>
    <property type="molecule type" value="Genomic_DNA"/>
</dbReference>
<dbReference type="AlphaFoldDB" id="A0AAV5B0Z6"/>
<proteinExistence type="predicted"/>
<keyword evidence="4" id="KW-1185">Reference proteome</keyword>
<dbReference type="RefSeq" id="WP_264846302.1">
    <property type="nucleotide sequence ID" value="NZ_BPMA01000020.1"/>
</dbReference>
<reference evidence="1 4" key="1">
    <citation type="submission" date="2021-11" db="EMBL/GenBank/DDBJ databases">
        <title>Draft genome sequence of Capnocytophaga sp. strain KC07075 isolated from cat oral cavity.</title>
        <authorList>
            <person name="Suzuki M."/>
            <person name="Imaoka K."/>
            <person name="Kimura M."/>
            <person name="Morikawa S."/>
            <person name="Maeda K."/>
        </authorList>
    </citation>
    <scope>NUCLEOTIDE SEQUENCE</scope>
    <source>
        <strain evidence="1">KC07075</strain>
        <strain evidence="2 4">KC07079</strain>
    </source>
</reference>
<dbReference type="Proteomes" id="UP001208692">
    <property type="component" value="Unassembled WGS sequence"/>
</dbReference>
<evidence type="ECO:0000313" key="4">
    <source>
        <dbReference type="Proteomes" id="UP001208692"/>
    </source>
</evidence>
<name>A0AAV5B0Z6_9FLAO</name>
<dbReference type="Proteomes" id="UP001207736">
    <property type="component" value="Unassembled WGS sequence"/>
</dbReference>
<comment type="caution">
    <text evidence="1">The sequence shown here is derived from an EMBL/GenBank/DDBJ whole genome shotgun (WGS) entry which is preliminary data.</text>
</comment>
<accession>A0AAV5B0Z6</accession>
<organism evidence="1 3">
    <name type="scientific">Capnocytophaga catalasegens</name>
    <dbReference type="NCBI Taxonomy" id="1004260"/>
    <lineage>
        <taxon>Bacteria</taxon>
        <taxon>Pseudomonadati</taxon>
        <taxon>Bacteroidota</taxon>
        <taxon>Flavobacteriia</taxon>
        <taxon>Flavobacteriales</taxon>
        <taxon>Flavobacteriaceae</taxon>
        <taxon>Capnocytophaga</taxon>
    </lineage>
</organism>